<gene>
    <name evidence="2" type="ORF">GA0061098_103248</name>
</gene>
<dbReference type="SUPFAM" id="SSF53474">
    <property type="entry name" value="alpha/beta-Hydrolases"/>
    <property type="match status" value="1"/>
</dbReference>
<organism evidence="2 3">
    <name type="scientific">Bradyrhizobium shewense</name>
    <dbReference type="NCBI Taxonomy" id="1761772"/>
    <lineage>
        <taxon>Bacteria</taxon>
        <taxon>Pseudomonadati</taxon>
        <taxon>Pseudomonadota</taxon>
        <taxon>Alphaproteobacteria</taxon>
        <taxon>Hyphomicrobiales</taxon>
        <taxon>Nitrobacteraceae</taxon>
        <taxon>Bradyrhizobium</taxon>
    </lineage>
</organism>
<sequence>MPYVTSADGTQIAYSIDGGGPAVILTTGSLDDGSENARLATELSRWFRVVNYARRGRGESGDGREYSVAREIEDIAALIDAAGGRAALYGVSTGGALALETAATLRSIEAVAVYEVPYDLAPETPQQQRDYVAELDRRLSAGRRGDAVALFMELAGSSAEEIAGARAHPVWASLERIAHTLAYDAAVLGTRQAPLERFARLHQPVLVATGGSIPPFEGAADALADAIPRAQREVLTGQGHVVDPAVMAAELKAFFEETVRRAM</sequence>
<evidence type="ECO:0000259" key="1">
    <source>
        <dbReference type="Pfam" id="PF12697"/>
    </source>
</evidence>
<dbReference type="EMBL" id="FMAI01000032">
    <property type="protein sequence ID" value="SCB54930.1"/>
    <property type="molecule type" value="Genomic_DNA"/>
</dbReference>
<accession>A0A1C3XRQ1</accession>
<name>A0A1C3XRQ1_9BRAD</name>
<dbReference type="PANTHER" id="PTHR43194:SF2">
    <property type="entry name" value="PEROXISOMAL MEMBRANE PROTEIN LPX1"/>
    <property type="match status" value="1"/>
</dbReference>
<dbReference type="Proteomes" id="UP000199184">
    <property type="component" value="Unassembled WGS sequence"/>
</dbReference>
<keyword evidence="3" id="KW-1185">Reference proteome</keyword>
<evidence type="ECO:0000313" key="3">
    <source>
        <dbReference type="Proteomes" id="UP000199184"/>
    </source>
</evidence>
<dbReference type="Pfam" id="PF12697">
    <property type="entry name" value="Abhydrolase_6"/>
    <property type="match status" value="1"/>
</dbReference>
<evidence type="ECO:0000313" key="2">
    <source>
        <dbReference type="EMBL" id="SCB54930.1"/>
    </source>
</evidence>
<dbReference type="AlphaFoldDB" id="A0A1C3XRQ1"/>
<protein>
    <submittedName>
        <fullName evidence="2">Pimeloyl-ACP methyl ester carboxylesterase</fullName>
    </submittedName>
</protein>
<dbReference type="PANTHER" id="PTHR43194">
    <property type="entry name" value="HYDROLASE ALPHA/BETA FOLD FAMILY"/>
    <property type="match status" value="1"/>
</dbReference>
<reference evidence="3" key="1">
    <citation type="submission" date="2016-08" db="EMBL/GenBank/DDBJ databases">
        <authorList>
            <person name="Varghese N."/>
            <person name="Submissions Spin"/>
        </authorList>
    </citation>
    <scope>NUCLEOTIDE SEQUENCE [LARGE SCALE GENOMIC DNA]</scope>
    <source>
        <strain evidence="3">ERR11</strain>
    </source>
</reference>
<dbReference type="InterPro" id="IPR050228">
    <property type="entry name" value="Carboxylesterase_BioH"/>
</dbReference>
<dbReference type="InterPro" id="IPR029058">
    <property type="entry name" value="AB_hydrolase_fold"/>
</dbReference>
<dbReference type="Gene3D" id="3.40.50.1820">
    <property type="entry name" value="alpha/beta hydrolase"/>
    <property type="match status" value="1"/>
</dbReference>
<feature type="domain" description="AB hydrolase-1" evidence="1">
    <location>
        <begin position="37"/>
        <end position="245"/>
    </location>
</feature>
<dbReference type="RefSeq" id="WP_091966304.1">
    <property type="nucleotide sequence ID" value="NZ_FMAI01000032.1"/>
</dbReference>
<dbReference type="InterPro" id="IPR000073">
    <property type="entry name" value="AB_hydrolase_1"/>
</dbReference>
<proteinExistence type="predicted"/>